<evidence type="ECO:0000313" key="2">
    <source>
        <dbReference type="EMBL" id="POS83955.1"/>
    </source>
</evidence>
<evidence type="ECO:0000313" key="3">
    <source>
        <dbReference type="Proteomes" id="UP000237438"/>
    </source>
</evidence>
<feature type="region of interest" description="Disordered" evidence="1">
    <location>
        <begin position="126"/>
        <end position="159"/>
    </location>
</feature>
<comment type="caution">
    <text evidence="2">The sequence shown here is derived from an EMBL/GenBank/DDBJ whole genome shotgun (WGS) entry which is preliminary data.</text>
</comment>
<feature type="compositionally biased region" description="Polar residues" evidence="1">
    <location>
        <begin position="70"/>
        <end position="80"/>
    </location>
</feature>
<reference evidence="2 3" key="1">
    <citation type="submission" date="2017-10" db="EMBL/GenBank/DDBJ databases">
        <title>Development of genomic resources for the powdery mildew, Erysiphe pulchra.</title>
        <authorList>
            <person name="Wadl P.A."/>
            <person name="Mack B.M."/>
            <person name="Moore G."/>
            <person name="Beltz S.B."/>
        </authorList>
    </citation>
    <scope>NUCLEOTIDE SEQUENCE [LARGE SCALE GENOMIC DNA]</scope>
    <source>
        <strain evidence="2">Cflorida</strain>
    </source>
</reference>
<gene>
    <name evidence="2" type="ORF">EPUL_002980</name>
</gene>
<proteinExistence type="predicted"/>
<keyword evidence="3" id="KW-1185">Reference proteome</keyword>
<dbReference type="OrthoDB" id="5213862at2759"/>
<protein>
    <submittedName>
        <fullName evidence="2">Uncharacterized protein</fullName>
    </submittedName>
</protein>
<evidence type="ECO:0000256" key="1">
    <source>
        <dbReference type="SAM" id="MobiDB-lite"/>
    </source>
</evidence>
<name>A0A2S4PPK3_9PEZI</name>
<feature type="region of interest" description="Disordered" evidence="1">
    <location>
        <begin position="70"/>
        <end position="99"/>
    </location>
</feature>
<feature type="compositionally biased region" description="Low complexity" evidence="1">
    <location>
        <begin position="130"/>
        <end position="141"/>
    </location>
</feature>
<sequence>MASVEDLNAIPKSKKQISRGALNFSVLKSESHQQKLQTENIRLPAEDGRKIFQQKGSLNYYRSSINRASNCSDSEGLNSKPQEKVFPTQEVDERSEYQRTSSINSNLYTACKALLIKHNLHNNKSILNPSESSSYSSRSNSIKTRDGFSSNDSNLDESYHSRRSLSSIKRLFTRSLSSTLTTTTSQSTNNFILFPEIIITPEVPSTDFTESTFWVAVEIIGTLRRVEKEENKLNEIYQQQASSCRKKDEKNYGFLDSVHIYLKAGQGCVITEIIDNNLGPITIGVNESHLVLVKITIGEVASPNNQQASLDNLSEEFENDHGKIKSEYITVRANYIHSGSNEIQFPTIFSPDFSSQDTRIQTENTASIWRYGPKLASLPYQSHLMIDILQPENPVQDIINTRLPSLEAREATRLIASSRERVLPLKFSILTDKSNDLIRSTESMESDFNLHKFPLPPLDNLELDISTNSSYCFDPYHEIRAQLNYGSPLVETRNLSKINFSRKFDENNLRLSSGSMSISSFDDSLQ</sequence>
<accession>A0A2S4PPK3</accession>
<dbReference type="EMBL" id="PEDP01001259">
    <property type="protein sequence ID" value="POS83955.1"/>
    <property type="molecule type" value="Genomic_DNA"/>
</dbReference>
<dbReference type="AlphaFoldDB" id="A0A2S4PPK3"/>
<organism evidence="2 3">
    <name type="scientific">Erysiphe pulchra</name>
    <dbReference type="NCBI Taxonomy" id="225359"/>
    <lineage>
        <taxon>Eukaryota</taxon>
        <taxon>Fungi</taxon>
        <taxon>Dikarya</taxon>
        <taxon>Ascomycota</taxon>
        <taxon>Pezizomycotina</taxon>
        <taxon>Leotiomycetes</taxon>
        <taxon>Erysiphales</taxon>
        <taxon>Erysiphaceae</taxon>
        <taxon>Erysiphe</taxon>
    </lineage>
</organism>
<dbReference type="Proteomes" id="UP000237438">
    <property type="component" value="Unassembled WGS sequence"/>
</dbReference>